<evidence type="ECO:0000256" key="2">
    <source>
        <dbReference type="ARBA" id="ARBA00022679"/>
    </source>
</evidence>
<dbReference type="SUPFAM" id="SSF53335">
    <property type="entry name" value="S-adenosyl-L-methionine-dependent methyltransferases"/>
    <property type="match status" value="1"/>
</dbReference>
<dbReference type="PIRSF" id="PIRSF018005">
    <property type="entry name" value="UCP018005"/>
    <property type="match status" value="1"/>
</dbReference>
<dbReference type="EMBL" id="KF901011">
    <property type="protein sequence ID" value="AIF14802.1"/>
    <property type="molecule type" value="Genomic_DNA"/>
</dbReference>
<name>A0A075HK74_9ARCH</name>
<protein>
    <recommendedName>
        <fullName evidence="3">Histidine-specific methyltransferase SAM-dependent domain-containing protein</fullName>
    </recommendedName>
</protein>
<dbReference type="InterPro" id="IPR029063">
    <property type="entry name" value="SAM-dependent_MTases_sf"/>
</dbReference>
<feature type="domain" description="Histidine-specific methyltransferase SAM-dependent" evidence="3">
    <location>
        <begin position="38"/>
        <end position="342"/>
    </location>
</feature>
<dbReference type="GO" id="GO:0032259">
    <property type="term" value="P:methylation"/>
    <property type="evidence" value="ECO:0007669"/>
    <property type="project" value="UniProtKB-KW"/>
</dbReference>
<accession>A0A075HK74</accession>
<organism evidence="4">
    <name type="scientific">uncultured marine thaumarchaeote KM3_68_A05</name>
    <dbReference type="NCBI Taxonomy" id="1456240"/>
    <lineage>
        <taxon>Archaea</taxon>
        <taxon>Nitrososphaerota</taxon>
        <taxon>environmental samples</taxon>
    </lineage>
</organism>
<dbReference type="InterPro" id="IPR019257">
    <property type="entry name" value="MeTrfase_dom"/>
</dbReference>
<sequence>MHLMSLKSIQRKREYTKYVVDKRLCYYEPSGDKLRKTFAQELSSSLVQKQKSIHPKFFYDKKGSQLFEDICKLPEYYLTRTEIGILTQLYDKLPSHLNGDFRLVELGSGSSKKTRILLSILERLHKHIEYFPIDISKILKESSTMLLDDYENLHITGIIDNYESGLEFIKNYDNKKNLIAFLGSSFGNFDYEHGLKFLQKINSSMKKNDLFLIGLDLVKEKTVLERAYNDSQGVTAKFNLNVLSRINSELDGNFNINKFAHHAFYNEHKNRVEIYLRSLENQTVKIHKAGMVLPIKQDELIHTENSYKYTISKIKEIFSMSNFRIKDIWFDEKQYFCLVLLSKND</sequence>
<dbReference type="PANTHER" id="PTHR43397:SF1">
    <property type="entry name" value="ERGOTHIONEINE BIOSYNTHESIS PROTEIN 1"/>
    <property type="match status" value="1"/>
</dbReference>
<dbReference type="InterPro" id="IPR017804">
    <property type="entry name" value="MeTrfase_EgtD-like"/>
</dbReference>
<dbReference type="GO" id="GO:0008168">
    <property type="term" value="F:methyltransferase activity"/>
    <property type="evidence" value="ECO:0007669"/>
    <property type="project" value="UniProtKB-KW"/>
</dbReference>
<evidence type="ECO:0000313" key="4">
    <source>
        <dbReference type="EMBL" id="AIF14802.1"/>
    </source>
</evidence>
<dbReference type="PANTHER" id="PTHR43397">
    <property type="entry name" value="ERGOTHIONEINE BIOSYNTHESIS PROTEIN 1"/>
    <property type="match status" value="1"/>
</dbReference>
<dbReference type="NCBIfam" id="TIGR03438">
    <property type="entry name" value="egtD_ergothio"/>
    <property type="match status" value="1"/>
</dbReference>
<dbReference type="Pfam" id="PF10017">
    <property type="entry name" value="Methyltransf_33"/>
    <property type="match status" value="1"/>
</dbReference>
<dbReference type="InterPro" id="IPR035094">
    <property type="entry name" value="EgtD"/>
</dbReference>
<dbReference type="AlphaFoldDB" id="A0A075HK74"/>
<keyword evidence="1" id="KW-0489">Methyltransferase</keyword>
<dbReference type="InterPro" id="IPR051128">
    <property type="entry name" value="EgtD_Methyltrsf_superfamily"/>
</dbReference>
<proteinExistence type="predicted"/>
<reference evidence="4" key="1">
    <citation type="journal article" date="2014" name="Genome Biol. Evol.">
        <title>Pangenome evidence for extensive interdomain horizontal transfer affecting lineage core and shell genes in uncultured planktonic thaumarchaeota and euryarchaeota.</title>
        <authorList>
            <person name="Deschamps P."/>
            <person name="Zivanovic Y."/>
            <person name="Moreira D."/>
            <person name="Rodriguez-Valera F."/>
            <person name="Lopez-Garcia P."/>
        </authorList>
    </citation>
    <scope>NUCLEOTIDE SEQUENCE</scope>
</reference>
<dbReference type="Gene3D" id="3.40.50.150">
    <property type="entry name" value="Vaccinia Virus protein VP39"/>
    <property type="match status" value="1"/>
</dbReference>
<evidence type="ECO:0000256" key="1">
    <source>
        <dbReference type="ARBA" id="ARBA00022603"/>
    </source>
</evidence>
<keyword evidence="2" id="KW-0808">Transferase</keyword>
<evidence type="ECO:0000259" key="3">
    <source>
        <dbReference type="Pfam" id="PF10017"/>
    </source>
</evidence>